<keyword evidence="2" id="KW-0472">Membrane</keyword>
<gene>
    <name evidence="4" type="ORF">QBC46DRAFT_97577</name>
</gene>
<keyword evidence="2" id="KW-1133">Transmembrane helix</keyword>
<dbReference type="EMBL" id="MU853781">
    <property type="protein sequence ID" value="KAK3941610.1"/>
    <property type="molecule type" value="Genomic_DNA"/>
</dbReference>
<evidence type="ECO:0000313" key="5">
    <source>
        <dbReference type="Proteomes" id="UP001303473"/>
    </source>
</evidence>
<feature type="compositionally biased region" description="Low complexity" evidence="1">
    <location>
        <begin position="58"/>
        <end position="76"/>
    </location>
</feature>
<feature type="compositionally biased region" description="Low complexity" evidence="1">
    <location>
        <begin position="667"/>
        <end position="682"/>
    </location>
</feature>
<feature type="compositionally biased region" description="Low complexity" evidence="1">
    <location>
        <begin position="83"/>
        <end position="100"/>
    </location>
</feature>
<feature type="compositionally biased region" description="Low complexity" evidence="1">
    <location>
        <begin position="172"/>
        <end position="185"/>
    </location>
</feature>
<name>A0AAN6NA43_9PEZI</name>
<feature type="domain" description="DUF7820" evidence="3">
    <location>
        <begin position="416"/>
        <end position="794"/>
    </location>
</feature>
<keyword evidence="5" id="KW-1185">Reference proteome</keyword>
<dbReference type="AlphaFoldDB" id="A0AAN6NA43"/>
<feature type="region of interest" description="Disordered" evidence="1">
    <location>
        <begin position="612"/>
        <end position="645"/>
    </location>
</feature>
<dbReference type="PANTHER" id="PTHR42078">
    <property type="entry name" value="GLUCAN 1, 4-ALPHA-GLUCOSIDASE"/>
    <property type="match status" value="1"/>
</dbReference>
<feature type="compositionally biased region" description="Low complexity" evidence="1">
    <location>
        <begin position="320"/>
        <end position="334"/>
    </location>
</feature>
<dbReference type="PANTHER" id="PTHR42078:SF1">
    <property type="entry name" value="GLUCAN 1, 4-ALPHA-GLUCOSIDASE"/>
    <property type="match status" value="1"/>
</dbReference>
<keyword evidence="2" id="KW-0812">Transmembrane</keyword>
<sequence length="796" mass="85612">MDPANAKTNDLERRVSMRNSIRVSVIGGDDDYDDYAAGMISDGFRPTQPGAALEPTQTATSACVSASASSATVNVDSADESSRSSTSSPPRPTVTRPSSVAKPPRQPHDSFSLRHDGAMGPIHPPTGLTRSSSMSTTSTTFIPHESPYQGPSGPSHPYQMYPQNVRVARTLSVTTSSTEPVSESSYAGPRGPSHPYGLYPQDTVVDETANVPVAAIPVGFHGLPDQYQRRMGPEGEDFADIIGPDGHTEQLPPYTRYPEETWARKVRDVEQQQPEEGAGLRLAPVTAAAAIPNSNLAIPGAGGLGLAARNPEFDSTDDLSPQSRHSSRSFSSDASQHEVNTAAAEFSEKGKPQKKWQHWMRRRLWGIIPYWAICLTLGVLLVMGAILGSVIGSFLAKHKKPPHKDGDPEPDSLPAITITYDATPIPTPSDLPPLPTGTFGMPLMSTLQSSTCFNDTTQSQAWNCNYIISGMYLTVSQNTDGSPGRYKVAVNCNQSLTLANNVYAYGEQPPLIVNPVSMELVNDTFEIARGPAWFYMMPYNKTVIIPEGALTYSTSVSGKLIRDAGNGFGPVIGNFKRKGVAQAGDKPWVCNWPETFLEIFIYAEQNSSWSGFKPQPSSSSASSTDSSSSSTVTSPPTYSPPTYFPTTRPMYKSNAGGGWAQKGAVVPSSSYSPSTASTATTTGPFGPIDTGANFVPPPPPYPKVIKIEERRVSGAPEPQCTQVEIQSQGQPGQPIRDANGNLRIVTIVENEPPPPGTVVTARVQRRTSHGWHHDPFLYDRDSAADMSQCGCIWFLT</sequence>
<feature type="region of interest" description="Disordered" evidence="1">
    <location>
        <begin position="664"/>
        <end position="695"/>
    </location>
</feature>
<reference evidence="5" key="1">
    <citation type="journal article" date="2023" name="Mol. Phylogenet. Evol.">
        <title>Genome-scale phylogeny and comparative genomics of the fungal order Sordariales.</title>
        <authorList>
            <person name="Hensen N."/>
            <person name="Bonometti L."/>
            <person name="Westerberg I."/>
            <person name="Brannstrom I.O."/>
            <person name="Guillou S."/>
            <person name="Cros-Aarteil S."/>
            <person name="Calhoun S."/>
            <person name="Haridas S."/>
            <person name="Kuo A."/>
            <person name="Mondo S."/>
            <person name="Pangilinan J."/>
            <person name="Riley R."/>
            <person name="LaButti K."/>
            <person name="Andreopoulos B."/>
            <person name="Lipzen A."/>
            <person name="Chen C."/>
            <person name="Yan M."/>
            <person name="Daum C."/>
            <person name="Ng V."/>
            <person name="Clum A."/>
            <person name="Steindorff A."/>
            <person name="Ohm R.A."/>
            <person name="Martin F."/>
            <person name="Silar P."/>
            <person name="Natvig D.O."/>
            <person name="Lalanne C."/>
            <person name="Gautier V."/>
            <person name="Ament-Velasquez S.L."/>
            <person name="Kruys A."/>
            <person name="Hutchinson M.I."/>
            <person name="Powell A.J."/>
            <person name="Barry K."/>
            <person name="Miller A.N."/>
            <person name="Grigoriev I.V."/>
            <person name="Debuchy R."/>
            <person name="Gladieux P."/>
            <person name="Hiltunen Thoren M."/>
            <person name="Johannesson H."/>
        </authorList>
    </citation>
    <scope>NUCLEOTIDE SEQUENCE [LARGE SCALE GENOMIC DNA]</scope>
    <source>
        <strain evidence="5">CBS 340.73</strain>
    </source>
</reference>
<dbReference type="Proteomes" id="UP001303473">
    <property type="component" value="Unassembled WGS sequence"/>
</dbReference>
<feature type="region of interest" description="Disordered" evidence="1">
    <location>
        <begin position="312"/>
        <end position="352"/>
    </location>
</feature>
<evidence type="ECO:0000256" key="1">
    <source>
        <dbReference type="SAM" id="MobiDB-lite"/>
    </source>
</evidence>
<accession>A0AAN6NA43</accession>
<feature type="region of interest" description="Disordered" evidence="1">
    <location>
        <begin position="226"/>
        <end position="254"/>
    </location>
</feature>
<feature type="region of interest" description="Disordered" evidence="1">
    <location>
        <begin position="37"/>
        <end position="201"/>
    </location>
</feature>
<dbReference type="Pfam" id="PF25130">
    <property type="entry name" value="DUF7820"/>
    <property type="match status" value="1"/>
</dbReference>
<evidence type="ECO:0000259" key="3">
    <source>
        <dbReference type="Pfam" id="PF25130"/>
    </source>
</evidence>
<organism evidence="4 5">
    <name type="scientific">Diplogelasinospora grovesii</name>
    <dbReference type="NCBI Taxonomy" id="303347"/>
    <lineage>
        <taxon>Eukaryota</taxon>
        <taxon>Fungi</taxon>
        <taxon>Dikarya</taxon>
        <taxon>Ascomycota</taxon>
        <taxon>Pezizomycotina</taxon>
        <taxon>Sordariomycetes</taxon>
        <taxon>Sordariomycetidae</taxon>
        <taxon>Sordariales</taxon>
        <taxon>Diplogelasinosporaceae</taxon>
        <taxon>Diplogelasinospora</taxon>
    </lineage>
</organism>
<evidence type="ECO:0000256" key="2">
    <source>
        <dbReference type="SAM" id="Phobius"/>
    </source>
</evidence>
<evidence type="ECO:0000313" key="4">
    <source>
        <dbReference type="EMBL" id="KAK3941610.1"/>
    </source>
</evidence>
<feature type="compositionally biased region" description="Low complexity" evidence="1">
    <location>
        <begin position="612"/>
        <end position="636"/>
    </location>
</feature>
<feature type="compositionally biased region" description="Low complexity" evidence="1">
    <location>
        <begin position="129"/>
        <end position="140"/>
    </location>
</feature>
<protein>
    <recommendedName>
        <fullName evidence="3">DUF7820 domain-containing protein</fullName>
    </recommendedName>
</protein>
<feature type="transmembrane region" description="Helical" evidence="2">
    <location>
        <begin position="370"/>
        <end position="396"/>
    </location>
</feature>
<feature type="compositionally biased region" description="Basic and acidic residues" evidence="1">
    <location>
        <begin position="106"/>
        <end position="117"/>
    </location>
</feature>
<dbReference type="InterPro" id="IPR056722">
    <property type="entry name" value="DUF7820"/>
</dbReference>
<proteinExistence type="predicted"/>
<comment type="caution">
    <text evidence="4">The sequence shown here is derived from an EMBL/GenBank/DDBJ whole genome shotgun (WGS) entry which is preliminary data.</text>
</comment>